<dbReference type="Pfam" id="PF15409">
    <property type="entry name" value="PH_8"/>
    <property type="match status" value="1"/>
</dbReference>
<dbReference type="PANTHER" id="PTHR10972:SF15">
    <property type="entry name" value="OXYSTEROL-BINDING PROTEIN-RELATED PROTEIN 3"/>
    <property type="match status" value="1"/>
</dbReference>
<evidence type="ECO:0000256" key="14">
    <source>
        <dbReference type="RuleBase" id="RU003845"/>
    </source>
</evidence>
<dbReference type="OMA" id="XAKYWST"/>
<comment type="subcellular location">
    <subcellularLocation>
        <location evidence="1">Cell membrane</location>
    </subcellularLocation>
    <subcellularLocation>
        <location evidence="2">Cytoplasm</location>
        <location evidence="2">Cytosol</location>
    </subcellularLocation>
    <subcellularLocation>
        <location evidence="3">Endoplasmic reticulum membrane</location>
    </subcellularLocation>
</comment>
<sequence>MNSNEQSIAVPQKLSSPSRSSCSSFRPDIRQDSWEIVEGLRDSSMSNIQEPQNHEGYLLKKRKWPLKGWHKRYFFLDKGIMKYSKCQPDIEKGKLHGCIDVGLSVMSIKKKTKCIDLDTEEHIYHLKVKFQESFDDWVGKLRHHRLYRQNEIAKFPHDVTNHFFTISSVADSSPSSLDSPSFGKLQRGNLTKQMSFQSGPTFPLVYTSSQSKVAAWLQSSEDIDKCSKDLSQCHSSLTELTKLLQNMEVIHRTYSAPTINAFQGYVFESPKKEKRVPRRWRTKSFGKDAKSTLQVPSISASPMRLHASNPNLSEVFDTETKPFSDGSDVPSDYSKLQEDFCHIAQEVHSALKSVFNSLAIEKEKFKQLISEHDTCHPPSPQIIGLKTALTSQQDLVQVPNPLVHQLSNESRISRADSLSEFFDAQEVLLSASSSDNEASDDDSYVSDISDNISEDNLSTDAETNAQNICNAQNGTSHHARRRTCLPAPGPNNSNISLWNILRNNIGKDLSKVSMPVQLNEPVNTLQRLCEELEYSELLDKASQTDDPFERMVFVAAFAVSAYASSHYRAGSKPFNPVLGETYECVRKEQGFRFIAEQVSHHPPISACHAESKNFAFWQDVRWKNKFWGKSMEIVPVGTIHVTLPS</sequence>
<dbReference type="InterPro" id="IPR037239">
    <property type="entry name" value="OSBP_sf"/>
</dbReference>
<dbReference type="InterPro" id="IPR018494">
    <property type="entry name" value="Oxysterol-bd_CS"/>
</dbReference>
<evidence type="ECO:0000256" key="8">
    <source>
        <dbReference type="ARBA" id="ARBA00022553"/>
    </source>
</evidence>
<dbReference type="Gene3D" id="2.40.160.120">
    <property type="match status" value="1"/>
</dbReference>
<name>A0A401NTZ8_SCYTO</name>
<dbReference type="GO" id="GO:0005789">
    <property type="term" value="C:endoplasmic reticulum membrane"/>
    <property type="evidence" value="ECO:0007669"/>
    <property type="project" value="UniProtKB-SubCell"/>
</dbReference>
<dbReference type="GO" id="GO:0031965">
    <property type="term" value="C:nuclear membrane"/>
    <property type="evidence" value="ECO:0007669"/>
    <property type="project" value="TreeGrafter"/>
</dbReference>
<evidence type="ECO:0000256" key="9">
    <source>
        <dbReference type="ARBA" id="ARBA00022824"/>
    </source>
</evidence>
<dbReference type="GO" id="GO:0015485">
    <property type="term" value="F:cholesterol binding"/>
    <property type="evidence" value="ECO:0007669"/>
    <property type="project" value="TreeGrafter"/>
</dbReference>
<reference evidence="17 18" key="1">
    <citation type="journal article" date="2018" name="Nat. Ecol. Evol.">
        <title>Shark genomes provide insights into elasmobranch evolution and the origin of vertebrates.</title>
        <authorList>
            <person name="Hara Y"/>
            <person name="Yamaguchi K"/>
            <person name="Onimaru K"/>
            <person name="Kadota M"/>
            <person name="Koyanagi M"/>
            <person name="Keeley SD"/>
            <person name="Tatsumi K"/>
            <person name="Tanaka K"/>
            <person name="Motone F"/>
            <person name="Kageyama Y"/>
            <person name="Nozu R"/>
            <person name="Adachi N"/>
            <person name="Nishimura O"/>
            <person name="Nakagawa R"/>
            <person name="Tanegashima C"/>
            <person name="Kiyatake I"/>
            <person name="Matsumoto R"/>
            <person name="Murakumo K"/>
            <person name="Nishida K"/>
            <person name="Terakita A"/>
            <person name="Kuratani S"/>
            <person name="Sato K"/>
            <person name="Hyodo S Kuraku.S."/>
        </authorList>
    </citation>
    <scope>NUCLEOTIDE SEQUENCE [LARGE SCALE GENOMIC DNA]</scope>
</reference>
<proteinExistence type="inferred from homology"/>
<dbReference type="PANTHER" id="PTHR10972">
    <property type="entry name" value="OXYSTEROL-BINDING PROTEIN-RELATED"/>
    <property type="match status" value="1"/>
</dbReference>
<protein>
    <recommendedName>
        <fullName evidence="14">Oxysterol-binding protein</fullName>
    </recommendedName>
</protein>
<keyword evidence="18" id="KW-1185">Reference proteome</keyword>
<keyword evidence="6" id="KW-1003">Cell membrane</keyword>
<comment type="caution">
    <text evidence="17">The sequence shown here is derived from an EMBL/GenBank/DDBJ whole genome shotgun (WGS) entry which is preliminary data.</text>
</comment>
<dbReference type="PROSITE" id="PS01013">
    <property type="entry name" value="OSBP"/>
    <property type="match status" value="1"/>
</dbReference>
<dbReference type="Proteomes" id="UP000288216">
    <property type="component" value="Unassembled WGS sequence"/>
</dbReference>
<keyword evidence="5 14" id="KW-0813">Transport</keyword>
<evidence type="ECO:0000256" key="7">
    <source>
        <dbReference type="ARBA" id="ARBA00022490"/>
    </source>
</evidence>
<evidence type="ECO:0000256" key="15">
    <source>
        <dbReference type="SAM" id="MobiDB-lite"/>
    </source>
</evidence>
<comment type="similarity">
    <text evidence="4 13">Belongs to the OSBP family.</text>
</comment>
<feature type="region of interest" description="Disordered" evidence="15">
    <location>
        <begin position="432"/>
        <end position="455"/>
    </location>
</feature>
<dbReference type="GO" id="GO:0120015">
    <property type="term" value="F:sterol transfer activity"/>
    <property type="evidence" value="ECO:0007669"/>
    <property type="project" value="UniProtKB-ARBA"/>
</dbReference>
<dbReference type="InterPro" id="IPR011993">
    <property type="entry name" value="PH-like_dom_sf"/>
</dbReference>
<evidence type="ECO:0000313" key="18">
    <source>
        <dbReference type="Proteomes" id="UP000288216"/>
    </source>
</evidence>
<dbReference type="EMBL" id="BFAA01001366">
    <property type="protein sequence ID" value="GCB64368.1"/>
    <property type="molecule type" value="Genomic_DNA"/>
</dbReference>
<evidence type="ECO:0000256" key="4">
    <source>
        <dbReference type="ARBA" id="ARBA00008842"/>
    </source>
</evidence>
<feature type="region of interest" description="Disordered" evidence="15">
    <location>
        <begin position="1"/>
        <end position="26"/>
    </location>
</feature>
<evidence type="ECO:0000256" key="6">
    <source>
        <dbReference type="ARBA" id="ARBA00022475"/>
    </source>
</evidence>
<dbReference type="GO" id="GO:0006699">
    <property type="term" value="P:bile acid biosynthetic process"/>
    <property type="evidence" value="ECO:0007669"/>
    <property type="project" value="UniProtKB-ARBA"/>
</dbReference>
<dbReference type="Pfam" id="PF01237">
    <property type="entry name" value="Oxysterol_BP"/>
    <property type="match status" value="1"/>
</dbReference>
<dbReference type="Gene3D" id="2.30.29.30">
    <property type="entry name" value="Pleckstrin-homology domain (PH domain)/Phosphotyrosine-binding domain (PTB)"/>
    <property type="match status" value="1"/>
</dbReference>
<evidence type="ECO:0000256" key="12">
    <source>
        <dbReference type="ARBA" id="ARBA00023136"/>
    </source>
</evidence>
<accession>A0A401NTZ8</accession>
<evidence type="ECO:0000256" key="1">
    <source>
        <dbReference type="ARBA" id="ARBA00004236"/>
    </source>
</evidence>
<keyword evidence="10 14" id="KW-0445">Lipid transport</keyword>
<dbReference type="SUPFAM" id="SSF144000">
    <property type="entry name" value="Oxysterol-binding protein-like"/>
    <property type="match status" value="1"/>
</dbReference>
<dbReference type="SMART" id="SM00233">
    <property type="entry name" value="PH"/>
    <property type="match status" value="1"/>
</dbReference>
<dbReference type="InterPro" id="IPR001849">
    <property type="entry name" value="PH_domain"/>
</dbReference>
<evidence type="ECO:0000256" key="3">
    <source>
        <dbReference type="ARBA" id="ARBA00004586"/>
    </source>
</evidence>
<dbReference type="GO" id="GO:0097038">
    <property type="term" value="C:perinuclear endoplasmic reticulum"/>
    <property type="evidence" value="ECO:0007669"/>
    <property type="project" value="TreeGrafter"/>
</dbReference>
<evidence type="ECO:0000259" key="16">
    <source>
        <dbReference type="PROSITE" id="PS50003"/>
    </source>
</evidence>
<organism evidence="17 18">
    <name type="scientific">Scyliorhinus torazame</name>
    <name type="common">Cloudy catshark</name>
    <name type="synonym">Catulus torazame</name>
    <dbReference type="NCBI Taxonomy" id="75743"/>
    <lineage>
        <taxon>Eukaryota</taxon>
        <taxon>Metazoa</taxon>
        <taxon>Chordata</taxon>
        <taxon>Craniata</taxon>
        <taxon>Vertebrata</taxon>
        <taxon>Chondrichthyes</taxon>
        <taxon>Elasmobranchii</taxon>
        <taxon>Galeomorphii</taxon>
        <taxon>Galeoidea</taxon>
        <taxon>Carcharhiniformes</taxon>
        <taxon>Scyliorhinidae</taxon>
        <taxon>Scyliorhinus</taxon>
    </lineage>
</organism>
<evidence type="ECO:0000313" key="17">
    <source>
        <dbReference type="EMBL" id="GCB64368.1"/>
    </source>
</evidence>
<evidence type="ECO:0000256" key="10">
    <source>
        <dbReference type="ARBA" id="ARBA00023055"/>
    </source>
</evidence>
<evidence type="ECO:0000256" key="13">
    <source>
        <dbReference type="RuleBase" id="RU003844"/>
    </source>
</evidence>
<keyword evidence="8" id="KW-0597">Phosphoprotein</keyword>
<dbReference type="FunFam" id="2.40.160.120:FF:000001">
    <property type="entry name" value="Oxysterol-binding protein"/>
    <property type="match status" value="1"/>
</dbReference>
<evidence type="ECO:0000256" key="2">
    <source>
        <dbReference type="ARBA" id="ARBA00004514"/>
    </source>
</evidence>
<dbReference type="InterPro" id="IPR041680">
    <property type="entry name" value="PH_8"/>
</dbReference>
<dbReference type="GO" id="GO:0005829">
    <property type="term" value="C:cytosol"/>
    <property type="evidence" value="ECO:0007669"/>
    <property type="project" value="UniProtKB-SubCell"/>
</dbReference>
<gene>
    <name evidence="17" type="ORF">scyTo_0004592</name>
</gene>
<keyword evidence="9" id="KW-0256">Endoplasmic reticulum</keyword>
<keyword evidence="7" id="KW-0963">Cytoplasm</keyword>
<dbReference type="InterPro" id="IPR000648">
    <property type="entry name" value="Oxysterol-bd"/>
</dbReference>
<dbReference type="SUPFAM" id="SSF50729">
    <property type="entry name" value="PH domain-like"/>
    <property type="match status" value="1"/>
</dbReference>
<evidence type="ECO:0000256" key="5">
    <source>
        <dbReference type="ARBA" id="ARBA00022448"/>
    </source>
</evidence>
<feature type="domain" description="PH" evidence="16">
    <location>
        <begin position="51"/>
        <end position="146"/>
    </location>
</feature>
<dbReference type="AlphaFoldDB" id="A0A401NTZ8"/>
<evidence type="ECO:0000256" key="11">
    <source>
        <dbReference type="ARBA" id="ARBA00023121"/>
    </source>
</evidence>
<dbReference type="GO" id="GO:0005886">
    <property type="term" value="C:plasma membrane"/>
    <property type="evidence" value="ECO:0007669"/>
    <property type="project" value="UniProtKB-SubCell"/>
</dbReference>
<dbReference type="CDD" id="cd13287">
    <property type="entry name" value="PH_ORP3_ORP6_ORP7"/>
    <property type="match status" value="1"/>
</dbReference>
<keyword evidence="11" id="KW-0446">Lipid-binding</keyword>
<dbReference type="PROSITE" id="PS50003">
    <property type="entry name" value="PH_DOMAIN"/>
    <property type="match status" value="1"/>
</dbReference>
<keyword evidence="12" id="KW-0472">Membrane</keyword>
<feature type="non-terminal residue" evidence="17">
    <location>
        <position position="645"/>
    </location>
</feature>
<dbReference type="STRING" id="75743.A0A401NTZ8"/>
<feature type="compositionally biased region" description="Low complexity" evidence="15">
    <location>
        <begin position="15"/>
        <end position="24"/>
    </location>
</feature>
<dbReference type="OrthoDB" id="1854502at2759"/>
<dbReference type="FunFam" id="2.30.29.30:FF:000011">
    <property type="entry name" value="Oxysterol-binding protein"/>
    <property type="match status" value="1"/>
</dbReference>